<dbReference type="GO" id="GO:0008270">
    <property type="term" value="F:zinc ion binding"/>
    <property type="evidence" value="ECO:0007669"/>
    <property type="project" value="UniProtKB-KW"/>
</dbReference>
<evidence type="ECO:0000313" key="10">
    <source>
        <dbReference type="Proteomes" id="UP000005627"/>
    </source>
</evidence>
<sequence>MSLPAWCPQYSSVKKSPVTGEEVFCVCKRTDSGELMVGCDGCDDWFHFSCLKIPEKFKELVFSFYCPYCQAGITGPSPQVTDGRVEVRRTIWKRKCRLHGCFHACKDESKYCSEEHGQEYMKQAVSRLKVAGMGRDEQERLIKQILSSSGQSAYEFQRYGESPFANEEAIRKENPTFYDKVVSDDQRLQELKSKQSELQEKTLPGVNKKLDSLKIYLQWVENVNHSLFSSENHHEVSNDNRQRNKSANRKQKRSICGYTSHWEATPCSEDEFTTQYNDESTTIQGVCTKLRCNKHADWSSILLEQYNDQLRSLQSHQDRLELLIKARKDQLMVQFHEQLLRNKN</sequence>
<evidence type="ECO:0000313" key="9">
    <source>
        <dbReference type="EMBL" id="CCE89928.1"/>
    </source>
</evidence>
<gene>
    <name evidence="9" type="primary">TDEL0A05960</name>
    <name evidence="9" type="ORF">TDEL_0A05960</name>
</gene>
<keyword evidence="10" id="KW-1185">Reference proteome</keyword>
<dbReference type="InterPro" id="IPR019787">
    <property type="entry name" value="Znf_PHD-finger"/>
</dbReference>
<evidence type="ECO:0000256" key="3">
    <source>
        <dbReference type="ARBA" id="ARBA00022771"/>
    </source>
</evidence>
<dbReference type="PROSITE" id="PS01359">
    <property type="entry name" value="ZF_PHD_1"/>
    <property type="match status" value="1"/>
</dbReference>
<organism evidence="9 10">
    <name type="scientific">Torulaspora delbrueckii</name>
    <name type="common">Yeast</name>
    <name type="synonym">Candida colliculosa</name>
    <dbReference type="NCBI Taxonomy" id="4950"/>
    <lineage>
        <taxon>Eukaryota</taxon>
        <taxon>Fungi</taxon>
        <taxon>Dikarya</taxon>
        <taxon>Ascomycota</taxon>
        <taxon>Saccharomycotina</taxon>
        <taxon>Saccharomycetes</taxon>
        <taxon>Saccharomycetales</taxon>
        <taxon>Saccharomycetaceae</taxon>
        <taxon>Torulaspora</taxon>
    </lineage>
</organism>
<evidence type="ECO:0000259" key="8">
    <source>
        <dbReference type="PROSITE" id="PS50016"/>
    </source>
</evidence>
<dbReference type="GeneID" id="11503317"/>
<dbReference type="RefSeq" id="XP_003679139.1">
    <property type="nucleotide sequence ID" value="XM_003679091.1"/>
</dbReference>
<dbReference type="GO" id="GO:0140002">
    <property type="term" value="F:histone H3K4me3 reader activity"/>
    <property type="evidence" value="ECO:0007669"/>
    <property type="project" value="EnsemblFungi"/>
</dbReference>
<dbReference type="GO" id="GO:1903341">
    <property type="term" value="P:regulation of meiotic DNA double-strand break formation"/>
    <property type="evidence" value="ECO:0007669"/>
    <property type="project" value="EnsemblFungi"/>
</dbReference>
<dbReference type="InterPro" id="IPR001965">
    <property type="entry name" value="Znf_PHD"/>
</dbReference>
<protein>
    <recommendedName>
        <fullName evidence="8">PHD-type domain-containing protein</fullName>
    </recommendedName>
</protein>
<proteinExistence type="predicted"/>
<dbReference type="Proteomes" id="UP000005627">
    <property type="component" value="Chromosome 1"/>
</dbReference>
<dbReference type="STRING" id="1076872.G8ZMT4"/>
<dbReference type="CDD" id="cd16039">
    <property type="entry name" value="PHD_SPP1"/>
    <property type="match status" value="1"/>
</dbReference>
<dbReference type="FunFam" id="3.30.40.10:FF:000759">
    <property type="entry name" value="COMPASS component SPP1"/>
    <property type="match status" value="1"/>
</dbReference>
<keyword evidence="2" id="KW-0479">Metal-binding</keyword>
<evidence type="ECO:0000256" key="2">
    <source>
        <dbReference type="ARBA" id="ARBA00022723"/>
    </source>
</evidence>
<evidence type="ECO:0000256" key="5">
    <source>
        <dbReference type="ARBA" id="ARBA00023242"/>
    </source>
</evidence>
<comment type="subcellular location">
    <subcellularLocation>
        <location evidence="1">Nucleus</location>
    </subcellularLocation>
</comment>
<dbReference type="Gene3D" id="3.30.40.10">
    <property type="entry name" value="Zinc/RING finger domain, C3HC4 (zinc finger)"/>
    <property type="match status" value="1"/>
</dbReference>
<keyword evidence="5" id="KW-0539">Nucleus</keyword>
<dbReference type="Pfam" id="PF00628">
    <property type="entry name" value="PHD"/>
    <property type="match status" value="1"/>
</dbReference>
<dbReference type="GO" id="GO:0042800">
    <property type="term" value="F:histone H3K4 methyltransferase activity"/>
    <property type="evidence" value="ECO:0007669"/>
    <property type="project" value="EnsemblFungi"/>
</dbReference>
<dbReference type="InterPro" id="IPR037869">
    <property type="entry name" value="Spp1/CFP1"/>
</dbReference>
<keyword evidence="3 6" id="KW-0863">Zinc-finger</keyword>
<dbReference type="PANTHER" id="PTHR46174:SF1">
    <property type="entry name" value="CXXC-TYPE ZINC FINGER PROTEIN 1"/>
    <property type="match status" value="1"/>
</dbReference>
<feature type="region of interest" description="Disordered" evidence="7">
    <location>
        <begin position="231"/>
        <end position="251"/>
    </location>
</feature>
<dbReference type="InterPro" id="IPR013083">
    <property type="entry name" value="Znf_RING/FYVE/PHD"/>
</dbReference>
<dbReference type="PROSITE" id="PS50016">
    <property type="entry name" value="ZF_PHD_2"/>
    <property type="match status" value="1"/>
</dbReference>
<reference evidence="9 10" key="1">
    <citation type="journal article" date="2011" name="Proc. Natl. Acad. Sci. U.S.A.">
        <title>Evolutionary erosion of yeast sex chromosomes by mating-type switching accidents.</title>
        <authorList>
            <person name="Gordon J.L."/>
            <person name="Armisen D."/>
            <person name="Proux-Wera E."/>
            <person name="Oheigeartaigh S.S."/>
            <person name="Byrne K.P."/>
            <person name="Wolfe K.H."/>
        </authorList>
    </citation>
    <scope>NUCLEOTIDE SEQUENCE [LARGE SCALE GENOMIC DNA]</scope>
    <source>
        <strain evidence="10">ATCC 10662 / CBS 1146 / NBRC 0425 / NCYC 2629 / NRRL Y-866</strain>
    </source>
</reference>
<dbReference type="KEGG" id="tdl:TDEL_0A05960"/>
<evidence type="ECO:0000256" key="4">
    <source>
        <dbReference type="ARBA" id="ARBA00022833"/>
    </source>
</evidence>
<dbReference type="EMBL" id="HE616742">
    <property type="protein sequence ID" value="CCE89928.1"/>
    <property type="molecule type" value="Genomic_DNA"/>
</dbReference>
<dbReference type="FunCoup" id="G8ZMT4">
    <property type="interactions" value="128"/>
</dbReference>
<dbReference type="GO" id="GO:0031509">
    <property type="term" value="P:subtelomeric heterochromatin formation"/>
    <property type="evidence" value="ECO:0007669"/>
    <property type="project" value="EnsemblFungi"/>
</dbReference>
<evidence type="ECO:0000256" key="6">
    <source>
        <dbReference type="PROSITE-ProRule" id="PRU00146"/>
    </source>
</evidence>
<dbReference type="AlphaFoldDB" id="G8ZMT4"/>
<dbReference type="InParanoid" id="G8ZMT4"/>
<dbReference type="GO" id="GO:0003682">
    <property type="term" value="F:chromatin binding"/>
    <property type="evidence" value="ECO:0007669"/>
    <property type="project" value="EnsemblFungi"/>
</dbReference>
<dbReference type="OrthoDB" id="436852at2759"/>
<dbReference type="eggNOG" id="KOG1632">
    <property type="taxonomic scope" value="Eukaryota"/>
</dbReference>
<name>G8ZMT4_TORDE</name>
<dbReference type="SUPFAM" id="SSF57903">
    <property type="entry name" value="FYVE/PHD zinc finger"/>
    <property type="match status" value="1"/>
</dbReference>
<evidence type="ECO:0000256" key="7">
    <source>
        <dbReference type="SAM" id="MobiDB-lite"/>
    </source>
</evidence>
<dbReference type="GO" id="GO:0005829">
    <property type="term" value="C:cytosol"/>
    <property type="evidence" value="ECO:0007669"/>
    <property type="project" value="EnsemblFungi"/>
</dbReference>
<dbReference type="PANTHER" id="PTHR46174">
    <property type="entry name" value="CXXC-TYPE ZINC FINGER PROTEIN 1"/>
    <property type="match status" value="1"/>
</dbReference>
<dbReference type="InterPro" id="IPR019786">
    <property type="entry name" value="Zinc_finger_PHD-type_CS"/>
</dbReference>
<dbReference type="GO" id="GO:0000781">
    <property type="term" value="C:chromosome, telomeric region"/>
    <property type="evidence" value="ECO:0007669"/>
    <property type="project" value="GOC"/>
</dbReference>
<dbReference type="SMART" id="SM00249">
    <property type="entry name" value="PHD"/>
    <property type="match status" value="1"/>
</dbReference>
<feature type="domain" description="PHD-type" evidence="8">
    <location>
        <begin position="22"/>
        <end position="72"/>
    </location>
</feature>
<dbReference type="GO" id="GO:0045893">
    <property type="term" value="P:positive regulation of DNA-templated transcription"/>
    <property type="evidence" value="ECO:0007669"/>
    <property type="project" value="TreeGrafter"/>
</dbReference>
<feature type="compositionally biased region" description="Basic and acidic residues" evidence="7">
    <location>
        <begin position="231"/>
        <end position="242"/>
    </location>
</feature>
<keyword evidence="4" id="KW-0862">Zinc</keyword>
<evidence type="ECO:0000256" key="1">
    <source>
        <dbReference type="ARBA" id="ARBA00004123"/>
    </source>
</evidence>
<dbReference type="HOGENOM" id="CLU_045707_0_0_1"/>
<dbReference type="InterPro" id="IPR011011">
    <property type="entry name" value="Znf_FYVE_PHD"/>
</dbReference>
<accession>G8ZMT4</accession>
<dbReference type="GO" id="GO:0048188">
    <property type="term" value="C:Set1C/COMPASS complex"/>
    <property type="evidence" value="ECO:0007669"/>
    <property type="project" value="EnsemblFungi"/>
</dbReference>